<gene>
    <name evidence="1" type="ORF">DFH94DRAFT_82295</name>
</gene>
<dbReference type="EMBL" id="WHVB01000012">
    <property type="protein sequence ID" value="KAF8478146.1"/>
    <property type="molecule type" value="Genomic_DNA"/>
</dbReference>
<reference evidence="1" key="1">
    <citation type="submission" date="2019-10" db="EMBL/GenBank/DDBJ databases">
        <authorList>
            <consortium name="DOE Joint Genome Institute"/>
            <person name="Kuo A."/>
            <person name="Miyauchi S."/>
            <person name="Kiss E."/>
            <person name="Drula E."/>
            <person name="Kohler A."/>
            <person name="Sanchez-Garcia M."/>
            <person name="Andreopoulos B."/>
            <person name="Barry K.W."/>
            <person name="Bonito G."/>
            <person name="Buee M."/>
            <person name="Carver A."/>
            <person name="Chen C."/>
            <person name="Cichocki N."/>
            <person name="Clum A."/>
            <person name="Culley D."/>
            <person name="Crous P.W."/>
            <person name="Fauchery L."/>
            <person name="Girlanda M."/>
            <person name="Hayes R."/>
            <person name="Keri Z."/>
            <person name="LaButti K."/>
            <person name="Lipzen A."/>
            <person name="Lombard V."/>
            <person name="Magnuson J."/>
            <person name="Maillard F."/>
            <person name="Morin E."/>
            <person name="Murat C."/>
            <person name="Nolan M."/>
            <person name="Ohm R."/>
            <person name="Pangilinan J."/>
            <person name="Pereira M."/>
            <person name="Perotto S."/>
            <person name="Peter M."/>
            <person name="Riley R."/>
            <person name="Sitrit Y."/>
            <person name="Stielow B."/>
            <person name="Szollosi G."/>
            <person name="Zifcakova L."/>
            <person name="Stursova M."/>
            <person name="Spatafora J.W."/>
            <person name="Tedersoo L."/>
            <person name="Vaario L.-M."/>
            <person name="Yamada A."/>
            <person name="Yan M."/>
            <person name="Wang P."/>
            <person name="Xu J."/>
            <person name="Bruns T."/>
            <person name="Baldrian P."/>
            <person name="Vilgalys R."/>
            <person name="Henrissat B."/>
            <person name="Grigoriev I.V."/>
            <person name="Hibbett D."/>
            <person name="Nagy L.G."/>
            <person name="Martin F.M."/>
        </authorList>
    </citation>
    <scope>NUCLEOTIDE SEQUENCE</scope>
    <source>
        <strain evidence="1">Prilba</strain>
    </source>
</reference>
<dbReference type="AlphaFoldDB" id="A0A9P5T7N7"/>
<dbReference type="Proteomes" id="UP000759537">
    <property type="component" value="Unassembled WGS sequence"/>
</dbReference>
<evidence type="ECO:0000313" key="2">
    <source>
        <dbReference type="Proteomes" id="UP000759537"/>
    </source>
</evidence>
<protein>
    <submittedName>
        <fullName evidence="1">Uncharacterized protein</fullName>
    </submittedName>
</protein>
<comment type="caution">
    <text evidence="1">The sequence shown here is derived from an EMBL/GenBank/DDBJ whole genome shotgun (WGS) entry which is preliminary data.</text>
</comment>
<proteinExistence type="predicted"/>
<keyword evidence="2" id="KW-1185">Reference proteome</keyword>
<sequence length="388" mass="43104">MLRINPNAVPFALTTDNKVPEALRDATLWDDSGDVLLITKDKIAVLLRKALLLRYSETVRSLLGHVPEQPQDDIWMPILELECNATELRAVLEYLLLQEQGKQPSIDSLARYAFSAHMLCIDVLDEAALTSLLTCIRGRLDAYAHWDGTTEFGPPPVKPEHAILASRTLPDPASSMLTVAFVDGSVFGFDDAAPNPPRNDDAPGFRREHDDDDTIALLRERHSELLDSLLKLCTNFGRRGSLSKAGRPCCSFEAFAAEHASDTRMDSATKGRSAFSIIGALGAELEGARVRQAPARGDSQEALLHPFEQDEDSGCLTCLTELHQGMMRLYGLWWEDMGRLLMGESKGGRSAWVDVRDSLSVPKPRWPERLRCLLIGMYRTVVGFLFQQ</sequence>
<name>A0A9P5T7N7_9AGAM</name>
<dbReference type="OrthoDB" id="3167917at2759"/>
<organism evidence="1 2">
    <name type="scientific">Russula ochroleuca</name>
    <dbReference type="NCBI Taxonomy" id="152965"/>
    <lineage>
        <taxon>Eukaryota</taxon>
        <taxon>Fungi</taxon>
        <taxon>Dikarya</taxon>
        <taxon>Basidiomycota</taxon>
        <taxon>Agaricomycotina</taxon>
        <taxon>Agaricomycetes</taxon>
        <taxon>Russulales</taxon>
        <taxon>Russulaceae</taxon>
        <taxon>Russula</taxon>
    </lineage>
</organism>
<accession>A0A9P5T7N7</accession>
<evidence type="ECO:0000313" key="1">
    <source>
        <dbReference type="EMBL" id="KAF8478146.1"/>
    </source>
</evidence>
<reference evidence="1" key="2">
    <citation type="journal article" date="2020" name="Nat. Commun.">
        <title>Large-scale genome sequencing of mycorrhizal fungi provides insights into the early evolution of symbiotic traits.</title>
        <authorList>
            <person name="Miyauchi S."/>
            <person name="Kiss E."/>
            <person name="Kuo A."/>
            <person name="Drula E."/>
            <person name="Kohler A."/>
            <person name="Sanchez-Garcia M."/>
            <person name="Morin E."/>
            <person name="Andreopoulos B."/>
            <person name="Barry K.W."/>
            <person name="Bonito G."/>
            <person name="Buee M."/>
            <person name="Carver A."/>
            <person name="Chen C."/>
            <person name="Cichocki N."/>
            <person name="Clum A."/>
            <person name="Culley D."/>
            <person name="Crous P.W."/>
            <person name="Fauchery L."/>
            <person name="Girlanda M."/>
            <person name="Hayes R.D."/>
            <person name="Keri Z."/>
            <person name="LaButti K."/>
            <person name="Lipzen A."/>
            <person name="Lombard V."/>
            <person name="Magnuson J."/>
            <person name="Maillard F."/>
            <person name="Murat C."/>
            <person name="Nolan M."/>
            <person name="Ohm R.A."/>
            <person name="Pangilinan J."/>
            <person name="Pereira M.F."/>
            <person name="Perotto S."/>
            <person name="Peter M."/>
            <person name="Pfister S."/>
            <person name="Riley R."/>
            <person name="Sitrit Y."/>
            <person name="Stielow J.B."/>
            <person name="Szollosi G."/>
            <person name="Zifcakova L."/>
            <person name="Stursova M."/>
            <person name="Spatafora J.W."/>
            <person name="Tedersoo L."/>
            <person name="Vaario L.M."/>
            <person name="Yamada A."/>
            <person name="Yan M."/>
            <person name="Wang P."/>
            <person name="Xu J."/>
            <person name="Bruns T."/>
            <person name="Baldrian P."/>
            <person name="Vilgalys R."/>
            <person name="Dunand C."/>
            <person name="Henrissat B."/>
            <person name="Grigoriev I.V."/>
            <person name="Hibbett D."/>
            <person name="Nagy L.G."/>
            <person name="Martin F.M."/>
        </authorList>
    </citation>
    <scope>NUCLEOTIDE SEQUENCE</scope>
    <source>
        <strain evidence="1">Prilba</strain>
    </source>
</reference>